<reference evidence="2 3" key="1">
    <citation type="submission" date="2019-10" db="EMBL/GenBank/DDBJ databases">
        <title>New species of Slilvanegrellaceae.</title>
        <authorList>
            <person name="Pitt A."/>
            <person name="Hahn M.W."/>
        </authorList>
    </citation>
    <scope>NUCLEOTIDE SEQUENCE [LARGE SCALE GENOMIC DNA]</scope>
    <source>
        <strain evidence="2 3">SP-Ram-0.45-NSY-1</strain>
    </source>
</reference>
<keyword evidence="3" id="KW-1185">Reference proteome</keyword>
<comment type="caution">
    <text evidence="2">The sequence shown here is derived from an EMBL/GenBank/DDBJ whole genome shotgun (WGS) entry which is preliminary data.</text>
</comment>
<dbReference type="RefSeq" id="WP_153420951.1">
    <property type="nucleotide sequence ID" value="NZ_WFLM01000004.1"/>
</dbReference>
<proteinExistence type="predicted"/>
<keyword evidence="1" id="KW-0812">Transmembrane</keyword>
<dbReference type="Proteomes" id="UP000437748">
    <property type="component" value="Unassembled WGS sequence"/>
</dbReference>
<evidence type="ECO:0000313" key="2">
    <source>
        <dbReference type="EMBL" id="KAB8037873.1"/>
    </source>
</evidence>
<evidence type="ECO:0000313" key="3">
    <source>
        <dbReference type="Proteomes" id="UP000437748"/>
    </source>
</evidence>
<evidence type="ECO:0000256" key="1">
    <source>
        <dbReference type="SAM" id="Phobius"/>
    </source>
</evidence>
<dbReference type="EMBL" id="WFLM01000004">
    <property type="protein sequence ID" value="KAB8037873.1"/>
    <property type="molecule type" value="Genomic_DNA"/>
</dbReference>
<protein>
    <submittedName>
        <fullName evidence="2">Uncharacterized protein</fullName>
    </submittedName>
</protein>
<sequence length="289" mass="35146">MRKYFIIILVIFSPIILILYLKYGKNEKIINDSIVEIETKEKKEIIKDINKDIYMDIFKKYTDNIYKYQDFVYDEKTRVLYLKNLSYHFGDSEIYKAESADIVFKKYENHVLYITINEQNINKHFLIDKMKHFYQDPYTDTISRNSEVEINTKENTITIDNETKVKQFYNYKSKMEISLDLNQNYKPSSIKDLYVSLDLDYLFYNIKYKYKDYYEKIINNISYFDDFNSIKIKECLEDDNFIFFFKLGDSILINDYLKNYFSDEFYENKKTNNFKLALNNLECVSSEYK</sequence>
<keyword evidence="1" id="KW-1133">Transmembrane helix</keyword>
<feature type="transmembrane region" description="Helical" evidence="1">
    <location>
        <begin position="6"/>
        <end position="23"/>
    </location>
</feature>
<dbReference type="AlphaFoldDB" id="A0A6N6VS09"/>
<name>A0A6N6VS09_9BACT</name>
<accession>A0A6N6VS09</accession>
<keyword evidence="1" id="KW-0472">Membrane</keyword>
<organism evidence="2 3">
    <name type="scientific">Silvanigrella paludirubra</name>
    <dbReference type="NCBI Taxonomy" id="2499159"/>
    <lineage>
        <taxon>Bacteria</taxon>
        <taxon>Pseudomonadati</taxon>
        <taxon>Bdellovibrionota</taxon>
        <taxon>Oligoflexia</taxon>
        <taxon>Silvanigrellales</taxon>
        <taxon>Silvanigrellaceae</taxon>
        <taxon>Silvanigrella</taxon>
    </lineage>
</organism>
<gene>
    <name evidence="2" type="ORF">GCL60_11910</name>
</gene>